<dbReference type="Pfam" id="PF05343">
    <property type="entry name" value="Peptidase_M42"/>
    <property type="match status" value="1"/>
</dbReference>
<evidence type="ECO:0000256" key="3">
    <source>
        <dbReference type="ARBA" id="ARBA00022670"/>
    </source>
</evidence>
<evidence type="ECO:0000256" key="4">
    <source>
        <dbReference type="ARBA" id="ARBA00022723"/>
    </source>
</evidence>
<feature type="binding site" evidence="8">
    <location>
        <position position="174"/>
    </location>
    <ligand>
        <name>Zn(2+)</name>
        <dbReference type="ChEBI" id="CHEBI:29105"/>
        <label>2</label>
    </ligand>
</feature>
<evidence type="ECO:0000313" key="9">
    <source>
        <dbReference type="EMBL" id="WKN40238.1"/>
    </source>
</evidence>
<keyword evidence="3" id="KW-0645">Protease</keyword>
<dbReference type="AlphaFoldDB" id="A0AA49JKC7"/>
<gene>
    <name evidence="9" type="ORF">K4G66_16210</name>
</gene>
<organism evidence="9">
    <name type="scientific">Roseihalotalea indica</name>
    <dbReference type="NCBI Taxonomy" id="2867963"/>
    <lineage>
        <taxon>Bacteria</taxon>
        <taxon>Pseudomonadati</taxon>
        <taxon>Bacteroidota</taxon>
        <taxon>Cytophagia</taxon>
        <taxon>Cytophagales</taxon>
        <taxon>Catalimonadaceae</taxon>
        <taxon>Roseihalotalea</taxon>
    </lineage>
</organism>
<evidence type="ECO:0000256" key="7">
    <source>
        <dbReference type="PIRSR" id="PIRSR001123-1"/>
    </source>
</evidence>
<protein>
    <submittedName>
        <fullName evidence="9">M42 family metallopeptidase</fullName>
    </submittedName>
</protein>
<dbReference type="SUPFAM" id="SSF101821">
    <property type="entry name" value="Aminopeptidase/glucanase lid domain"/>
    <property type="match status" value="1"/>
</dbReference>
<evidence type="ECO:0000256" key="1">
    <source>
        <dbReference type="ARBA" id="ARBA00006272"/>
    </source>
</evidence>
<feature type="binding site" evidence="8">
    <location>
        <position position="65"/>
    </location>
    <ligand>
        <name>Zn(2+)</name>
        <dbReference type="ChEBI" id="CHEBI:29105"/>
        <label>1</label>
    </ligand>
</feature>
<evidence type="ECO:0000256" key="6">
    <source>
        <dbReference type="PIRNR" id="PIRNR001123"/>
    </source>
</evidence>
<dbReference type="CDD" id="cd05656">
    <property type="entry name" value="M42_Frv"/>
    <property type="match status" value="1"/>
</dbReference>
<dbReference type="PIRSF" id="PIRSF001123">
    <property type="entry name" value="PepA_GA"/>
    <property type="match status" value="1"/>
</dbReference>
<keyword evidence="5" id="KW-0378">Hydrolase</keyword>
<dbReference type="PANTHER" id="PTHR32481:SF0">
    <property type="entry name" value="AMINOPEPTIDASE YPDE-RELATED"/>
    <property type="match status" value="1"/>
</dbReference>
<evidence type="ECO:0000256" key="2">
    <source>
        <dbReference type="ARBA" id="ARBA00022438"/>
    </source>
</evidence>
<feature type="binding site" evidence="8">
    <location>
        <position position="316"/>
    </location>
    <ligand>
        <name>Zn(2+)</name>
        <dbReference type="ChEBI" id="CHEBI:29105"/>
        <label>2</label>
    </ligand>
</feature>
<evidence type="ECO:0000256" key="8">
    <source>
        <dbReference type="PIRSR" id="PIRSR001123-2"/>
    </source>
</evidence>
<name>A0AA49JKC7_9BACT</name>
<dbReference type="Gene3D" id="3.40.630.10">
    <property type="entry name" value="Zn peptidases"/>
    <property type="match status" value="1"/>
</dbReference>
<dbReference type="SUPFAM" id="SSF53187">
    <property type="entry name" value="Zn-dependent exopeptidases"/>
    <property type="match status" value="1"/>
</dbReference>
<dbReference type="EMBL" id="CP120682">
    <property type="protein sequence ID" value="WKN40238.1"/>
    <property type="molecule type" value="Genomic_DNA"/>
</dbReference>
<dbReference type="InterPro" id="IPR051464">
    <property type="entry name" value="Peptidase_M42_aminopept"/>
</dbReference>
<comment type="cofactor">
    <cofactor evidence="8">
        <name>a divalent metal cation</name>
        <dbReference type="ChEBI" id="CHEBI:60240"/>
    </cofactor>
    <text evidence="8">Binds 2 divalent metal cations per subunit.</text>
</comment>
<dbReference type="InterPro" id="IPR008007">
    <property type="entry name" value="Peptidase_M42"/>
</dbReference>
<feature type="binding site" evidence="8">
    <location>
        <position position="205"/>
    </location>
    <ligand>
        <name>Zn(2+)</name>
        <dbReference type="ChEBI" id="CHEBI:29105"/>
        <label>2</label>
    </ligand>
</feature>
<evidence type="ECO:0000256" key="5">
    <source>
        <dbReference type="ARBA" id="ARBA00022801"/>
    </source>
</evidence>
<dbReference type="GO" id="GO:0046872">
    <property type="term" value="F:metal ion binding"/>
    <property type="evidence" value="ECO:0007669"/>
    <property type="project" value="UniProtKB-UniRule"/>
</dbReference>
<feature type="binding site" evidence="8">
    <location>
        <position position="174"/>
    </location>
    <ligand>
        <name>Zn(2+)</name>
        <dbReference type="ChEBI" id="CHEBI:29105"/>
        <label>1</label>
    </ligand>
</feature>
<dbReference type="GO" id="GO:0006508">
    <property type="term" value="P:proteolysis"/>
    <property type="evidence" value="ECO:0007669"/>
    <property type="project" value="UniProtKB-KW"/>
</dbReference>
<reference evidence="9" key="1">
    <citation type="journal article" date="2023" name="Comput. Struct. Biotechnol. J.">
        <title>Discovery of a novel marine Bacteroidetes with a rich repertoire of carbohydrate-active enzymes.</title>
        <authorList>
            <person name="Chen B."/>
            <person name="Liu G."/>
            <person name="Chen Q."/>
            <person name="Wang H."/>
            <person name="Liu L."/>
            <person name="Tang K."/>
        </authorList>
    </citation>
    <scope>NUCLEOTIDE SEQUENCE</scope>
    <source>
        <strain evidence="9">TK19036</strain>
    </source>
</reference>
<sequence>MNVELLKKICEVAGAPGFEERVRQLVIKEIEPLVDHWEVDNMGSVVTVKKGTNNPDGKKVMIAAHMDEIGFIVTHIDDNGFVRFHTLGGFDPKTLTAQRVVVHGKKDLVGVMGSKPIHVMSPEERTKNPKTTDYFIDLGMKGDEVKELVSVGNPITRERELIEMGNCVNCKSIDNRVSVYILIEALRQLGDVPYDVYGVFTVQEEVGLRGANVAAHNINPDFGIGLDTTIAFDVPGAQPHEKITSLGEGAAIKVMDGSTICDYRMVEFLKQTADKNKIKWQPEILTAGGTDTAGVQRMGKQGAIAGAISIPTRHLHQVIEMADKDDIDGCVQLLKVSLETMDQFDWAHR</sequence>
<dbReference type="GO" id="GO:0004177">
    <property type="term" value="F:aminopeptidase activity"/>
    <property type="evidence" value="ECO:0007669"/>
    <property type="project" value="UniProtKB-UniRule"/>
</dbReference>
<keyword evidence="4 8" id="KW-0479">Metal-binding</keyword>
<proteinExistence type="inferred from homology"/>
<dbReference type="InterPro" id="IPR023367">
    <property type="entry name" value="Peptidase_M42_dom2"/>
</dbReference>
<dbReference type="Gene3D" id="2.40.30.40">
    <property type="entry name" value="Peptidase M42, domain 2"/>
    <property type="match status" value="1"/>
</dbReference>
<comment type="similarity">
    <text evidence="1 6">Belongs to the peptidase M42 family.</text>
</comment>
<keyword evidence="2" id="KW-0031">Aminopeptidase</keyword>
<feature type="binding site" evidence="8">
    <location>
        <position position="227"/>
    </location>
    <ligand>
        <name>Zn(2+)</name>
        <dbReference type="ChEBI" id="CHEBI:29105"/>
        <label>1</label>
    </ligand>
</feature>
<feature type="active site" description="Proton acceptor" evidence="7">
    <location>
        <position position="204"/>
    </location>
</feature>
<accession>A0AA49JKC7</accession>
<reference evidence="9" key="2">
    <citation type="journal article" date="2024" name="Antonie Van Leeuwenhoek">
        <title>Roseihalotalea indica gen. nov., sp. nov., a halophilic Bacteroidetes from mesopelagic Southwest Indian Ocean with higher carbohydrate metabolic potential.</title>
        <authorList>
            <person name="Chen B."/>
            <person name="Zhang M."/>
            <person name="Lin D."/>
            <person name="Ye J."/>
            <person name="Tang K."/>
        </authorList>
    </citation>
    <scope>NUCLEOTIDE SEQUENCE</scope>
    <source>
        <strain evidence="9">TK19036</strain>
    </source>
</reference>
<dbReference type="PANTHER" id="PTHR32481">
    <property type="entry name" value="AMINOPEPTIDASE"/>
    <property type="match status" value="1"/>
</dbReference>